<dbReference type="EC" id="3.1.21.2" evidence="2"/>
<keyword evidence="3" id="KW-1185">Reference proteome</keyword>
<dbReference type="AlphaFoldDB" id="A0A366MBB5"/>
<accession>A0A366MBB5</accession>
<evidence type="ECO:0000313" key="2">
    <source>
        <dbReference type="EMBL" id="RBQ23518.1"/>
    </source>
</evidence>
<keyword evidence="2" id="KW-0378">Hydrolase</keyword>
<organism evidence="2 3">
    <name type="scientific">Candidatus Methanobinarius endosymbioticus</name>
    <dbReference type="NCBI Taxonomy" id="2006182"/>
    <lineage>
        <taxon>Archaea</taxon>
        <taxon>Methanobacteriati</taxon>
        <taxon>Methanobacteriota</taxon>
        <taxon>Methanomada group</taxon>
        <taxon>Methanobacteria</taxon>
        <taxon>Methanobacteriales</taxon>
        <taxon>Methanobacteriaceae</taxon>
        <taxon>Candidatus Methanobinarius</taxon>
    </lineage>
</organism>
<dbReference type="PANTHER" id="PTHR12110:SF21">
    <property type="entry name" value="XYLOSE ISOMERASE-LIKE TIM BARREL DOMAIN-CONTAINING PROTEIN"/>
    <property type="match status" value="1"/>
</dbReference>
<reference evidence="2 3" key="1">
    <citation type="submission" date="2018-06" db="EMBL/GenBank/DDBJ databases">
        <title>Genomic insight into two independent archaeal endosymbiosis events.</title>
        <authorList>
            <person name="Lind A.E."/>
            <person name="Lewis W.H."/>
            <person name="Spang A."/>
            <person name="Guy L."/>
            <person name="Embley M.T."/>
            <person name="Ettema T.J.G."/>
        </authorList>
    </citation>
    <scope>NUCLEOTIDE SEQUENCE [LARGE SCALE GENOMIC DNA]</scope>
    <source>
        <strain evidence="2">NOE</strain>
    </source>
</reference>
<dbReference type="InterPro" id="IPR036237">
    <property type="entry name" value="Xyl_isomerase-like_sf"/>
</dbReference>
<dbReference type="EMBL" id="NIZT01000024">
    <property type="protein sequence ID" value="RBQ23518.1"/>
    <property type="molecule type" value="Genomic_DNA"/>
</dbReference>
<dbReference type="Pfam" id="PF01261">
    <property type="entry name" value="AP_endonuc_2"/>
    <property type="match status" value="1"/>
</dbReference>
<dbReference type="SUPFAM" id="SSF51658">
    <property type="entry name" value="Xylose isomerase-like"/>
    <property type="match status" value="1"/>
</dbReference>
<keyword evidence="2" id="KW-0255">Endonuclease</keyword>
<feature type="domain" description="Xylose isomerase-like TIM barrel" evidence="1">
    <location>
        <begin position="20"/>
        <end position="245"/>
    </location>
</feature>
<dbReference type="Gene3D" id="3.20.20.150">
    <property type="entry name" value="Divalent-metal-dependent TIM barrel enzymes"/>
    <property type="match status" value="1"/>
</dbReference>
<dbReference type="GO" id="GO:0008833">
    <property type="term" value="F:deoxyribonuclease IV (phage-T4-induced) activity"/>
    <property type="evidence" value="ECO:0007669"/>
    <property type="project" value="UniProtKB-EC"/>
</dbReference>
<protein>
    <submittedName>
        <fullName evidence="2">Endonuclease 4</fullName>
        <ecNumber evidence="2">3.1.21.2</ecNumber>
    </submittedName>
</protein>
<comment type="caution">
    <text evidence="2">The sequence shown here is derived from an EMBL/GenBank/DDBJ whole genome shotgun (WGS) entry which is preliminary data.</text>
</comment>
<dbReference type="InterPro" id="IPR013022">
    <property type="entry name" value="Xyl_isomerase-like_TIM-brl"/>
</dbReference>
<evidence type="ECO:0000313" key="3">
    <source>
        <dbReference type="Proteomes" id="UP000253099"/>
    </source>
</evidence>
<dbReference type="InterPro" id="IPR050312">
    <property type="entry name" value="IolE/XylAMocC-like"/>
</dbReference>
<gene>
    <name evidence="2" type="primary">nfo_1</name>
    <name evidence="2" type="ORF">ALNOE001_08730</name>
</gene>
<keyword evidence="2" id="KW-0540">Nuclease</keyword>
<name>A0A366MBB5_9EURY</name>
<proteinExistence type="predicted"/>
<sequence length="248" mass="28014">MKIGVSTLAINNERIFKNLDFLESLDIDYIEVVNDFPNKDLDVELLNSYDFTYTVHSPIMDINIASLNTNIQRTSINEIGKSIDLANSLDAGIVVVHPGSIPFLARPYEDKVLAKCRESLVICQNYAEDSSVEIAVENMPNIESFLYQDIYKLNDLLSDLDIAMTLDIGHAAGCGFLENKMYIDSVKHIHLSDNNHDHDMHYALGEGSIDFKTALDCFKKNKYDAIYVIEVNDKESVLNSIDYLSELF</sequence>
<dbReference type="Proteomes" id="UP000253099">
    <property type="component" value="Unassembled WGS sequence"/>
</dbReference>
<dbReference type="PANTHER" id="PTHR12110">
    <property type="entry name" value="HYDROXYPYRUVATE ISOMERASE"/>
    <property type="match status" value="1"/>
</dbReference>
<evidence type="ECO:0000259" key="1">
    <source>
        <dbReference type="Pfam" id="PF01261"/>
    </source>
</evidence>